<dbReference type="PROSITE" id="PS51197">
    <property type="entry name" value="HTH_RRF2_2"/>
    <property type="match status" value="1"/>
</dbReference>
<organism evidence="1 2">
    <name type="scientific">Armatimonas rosea</name>
    <dbReference type="NCBI Taxonomy" id="685828"/>
    <lineage>
        <taxon>Bacteria</taxon>
        <taxon>Bacillati</taxon>
        <taxon>Armatimonadota</taxon>
        <taxon>Armatimonadia</taxon>
        <taxon>Armatimonadales</taxon>
        <taxon>Armatimonadaceae</taxon>
        <taxon>Armatimonas</taxon>
    </lineage>
</organism>
<dbReference type="PANTHER" id="PTHR33221">
    <property type="entry name" value="WINGED HELIX-TURN-HELIX TRANSCRIPTIONAL REGULATOR, RRF2 FAMILY"/>
    <property type="match status" value="1"/>
</dbReference>
<reference evidence="1 2" key="1">
    <citation type="submission" date="2020-08" db="EMBL/GenBank/DDBJ databases">
        <title>Genomic Encyclopedia of Type Strains, Phase IV (KMG-IV): sequencing the most valuable type-strain genomes for metagenomic binning, comparative biology and taxonomic classification.</title>
        <authorList>
            <person name="Goeker M."/>
        </authorList>
    </citation>
    <scope>NUCLEOTIDE SEQUENCE [LARGE SCALE GENOMIC DNA]</scope>
    <source>
        <strain evidence="1 2">DSM 23562</strain>
    </source>
</reference>
<dbReference type="InterPro" id="IPR000944">
    <property type="entry name" value="Tscrpt_reg_Rrf2"/>
</dbReference>
<protein>
    <submittedName>
        <fullName evidence="1">Rrf2 family protein</fullName>
    </submittedName>
</protein>
<dbReference type="GO" id="GO:0005829">
    <property type="term" value="C:cytosol"/>
    <property type="evidence" value="ECO:0007669"/>
    <property type="project" value="TreeGrafter"/>
</dbReference>
<dbReference type="SUPFAM" id="SSF46785">
    <property type="entry name" value="Winged helix' DNA-binding domain"/>
    <property type="match status" value="1"/>
</dbReference>
<evidence type="ECO:0000313" key="2">
    <source>
        <dbReference type="Proteomes" id="UP000520814"/>
    </source>
</evidence>
<proteinExistence type="predicted"/>
<sequence>MFSQTAEYALRAVAYLAEQGAPRTVAQIAAATKVPPSYLSKVMQSLARAELVASQRGLHGGFRLAIPTTQLCVYDIIQAVDPIARIHSCPLELPQHAKALCPLHQRMDDALAQVELAFRKTTFAEVLETPIFGPDPAD</sequence>
<dbReference type="PANTHER" id="PTHR33221:SF13">
    <property type="entry name" value="TRANSCRIPTIONAL REGULATOR-RELATED"/>
    <property type="match status" value="1"/>
</dbReference>
<keyword evidence="2" id="KW-1185">Reference proteome</keyword>
<dbReference type="EMBL" id="JACHGW010000002">
    <property type="protein sequence ID" value="MBB6051216.1"/>
    <property type="molecule type" value="Genomic_DNA"/>
</dbReference>
<evidence type="ECO:0000313" key="1">
    <source>
        <dbReference type="EMBL" id="MBB6051216.1"/>
    </source>
</evidence>
<dbReference type="InterPro" id="IPR036388">
    <property type="entry name" value="WH-like_DNA-bd_sf"/>
</dbReference>
<accession>A0A7W9SR28</accession>
<dbReference type="NCBIfam" id="TIGR00738">
    <property type="entry name" value="rrf2_super"/>
    <property type="match status" value="1"/>
</dbReference>
<dbReference type="RefSeq" id="WP_184197610.1">
    <property type="nucleotide sequence ID" value="NZ_JACHGW010000002.1"/>
</dbReference>
<dbReference type="Proteomes" id="UP000520814">
    <property type="component" value="Unassembled WGS sequence"/>
</dbReference>
<dbReference type="InterPro" id="IPR036390">
    <property type="entry name" value="WH_DNA-bd_sf"/>
</dbReference>
<name>A0A7W9SR28_ARMRO</name>
<comment type="caution">
    <text evidence="1">The sequence shown here is derived from an EMBL/GenBank/DDBJ whole genome shotgun (WGS) entry which is preliminary data.</text>
</comment>
<gene>
    <name evidence="1" type="ORF">HNQ39_003007</name>
</gene>
<dbReference type="Pfam" id="PF02082">
    <property type="entry name" value="Rrf2"/>
    <property type="match status" value="1"/>
</dbReference>
<dbReference type="GO" id="GO:0003700">
    <property type="term" value="F:DNA-binding transcription factor activity"/>
    <property type="evidence" value="ECO:0007669"/>
    <property type="project" value="TreeGrafter"/>
</dbReference>
<dbReference type="Gene3D" id="1.10.10.10">
    <property type="entry name" value="Winged helix-like DNA-binding domain superfamily/Winged helix DNA-binding domain"/>
    <property type="match status" value="1"/>
</dbReference>
<dbReference type="AlphaFoldDB" id="A0A7W9SR28"/>